<evidence type="ECO:0000259" key="3">
    <source>
        <dbReference type="Pfam" id="PF14207"/>
    </source>
</evidence>
<dbReference type="Pfam" id="PF12957">
    <property type="entry name" value="DUF3846"/>
    <property type="match status" value="1"/>
</dbReference>
<dbReference type="AlphaFoldDB" id="A0A099I481"/>
<dbReference type="EMBL" id="JQIF01000065">
    <property type="protein sequence ID" value="KGJ52480.1"/>
    <property type="molecule type" value="Genomic_DNA"/>
</dbReference>
<sequence>MKEYEVKITETLEKTVTVQAASRAEAEEKVEEAWNNSEYILDSENFVGAKFTTESERALENSLIDVLLVEPGQYPKQIKIGSDLDDLREAVDGDIECTYPFEDEVGIILNECGKLLGLPLNRAMRTDDGEVYDIYAGSFLVVGLTEDNFGSLSPELMEKFEAKFHQPEMFVKLGKGMMVLPIPEESMKARDQNKGIEPKIKKSPEVGDM</sequence>
<gene>
    <name evidence="4" type="ORF">CIAN88_14615</name>
</gene>
<feature type="domain" description="DpnD/PcfM-like C-terminal" evidence="3">
    <location>
        <begin position="4"/>
        <end position="46"/>
    </location>
</feature>
<dbReference type="Pfam" id="PF14207">
    <property type="entry name" value="DpnD-PcfM"/>
    <property type="match status" value="1"/>
</dbReference>
<name>A0A099I481_CLOIN</name>
<evidence type="ECO:0000256" key="1">
    <source>
        <dbReference type="SAM" id="MobiDB-lite"/>
    </source>
</evidence>
<evidence type="ECO:0000313" key="5">
    <source>
        <dbReference type="Proteomes" id="UP000030008"/>
    </source>
</evidence>
<protein>
    <recommendedName>
        <fullName evidence="6">DUF3846 domain-containing protein</fullName>
    </recommendedName>
</protein>
<dbReference type="InterPro" id="IPR025575">
    <property type="entry name" value="DpnD/PcfM_C"/>
</dbReference>
<comment type="caution">
    <text evidence="4">The sequence shown here is derived from an EMBL/GenBank/DDBJ whole genome shotgun (WGS) entry which is preliminary data.</text>
</comment>
<feature type="domain" description="DUF3846" evidence="2">
    <location>
        <begin position="64"/>
        <end position="165"/>
    </location>
</feature>
<dbReference type="InterPro" id="IPR024559">
    <property type="entry name" value="DUF3846"/>
</dbReference>
<feature type="region of interest" description="Disordered" evidence="1">
    <location>
        <begin position="188"/>
        <end position="209"/>
    </location>
</feature>
<accession>A0A099I481</accession>
<evidence type="ECO:0008006" key="6">
    <source>
        <dbReference type="Google" id="ProtNLM"/>
    </source>
</evidence>
<dbReference type="Proteomes" id="UP000030008">
    <property type="component" value="Unassembled WGS sequence"/>
</dbReference>
<dbReference type="RefSeq" id="WP_044906227.1">
    <property type="nucleotide sequence ID" value="NZ_JQIF01000065.1"/>
</dbReference>
<proteinExistence type="predicted"/>
<evidence type="ECO:0000313" key="4">
    <source>
        <dbReference type="EMBL" id="KGJ52480.1"/>
    </source>
</evidence>
<reference evidence="4 5" key="1">
    <citation type="submission" date="2014-08" db="EMBL/GenBank/DDBJ databases">
        <title>Clostridium innocuum, an unnegligible vancomycin-resistant pathogen causing extra-intestinal infections.</title>
        <authorList>
            <person name="Feng Y."/>
            <person name="Chiu C.-H."/>
        </authorList>
    </citation>
    <scope>NUCLEOTIDE SEQUENCE [LARGE SCALE GENOMIC DNA]</scope>
    <source>
        <strain evidence="4 5">AN88</strain>
    </source>
</reference>
<evidence type="ECO:0000259" key="2">
    <source>
        <dbReference type="Pfam" id="PF12957"/>
    </source>
</evidence>
<organism evidence="4 5">
    <name type="scientific">Clostridium innocuum</name>
    <dbReference type="NCBI Taxonomy" id="1522"/>
    <lineage>
        <taxon>Bacteria</taxon>
        <taxon>Bacillati</taxon>
        <taxon>Bacillota</taxon>
        <taxon>Clostridia</taxon>
        <taxon>Eubacteriales</taxon>
        <taxon>Clostridiaceae</taxon>
        <taxon>Clostridium</taxon>
    </lineage>
</organism>